<evidence type="ECO:0000313" key="2">
    <source>
        <dbReference type="Proteomes" id="UP001601992"/>
    </source>
</evidence>
<dbReference type="SUPFAM" id="SSF53649">
    <property type="entry name" value="Alkaline phosphatase-like"/>
    <property type="match status" value="1"/>
</dbReference>
<dbReference type="Proteomes" id="UP001601992">
    <property type="component" value="Unassembled WGS sequence"/>
</dbReference>
<dbReference type="PANTHER" id="PTHR10151:SF120">
    <property type="entry name" value="BIS(5'-ADENOSYL)-TRIPHOSPHATASE"/>
    <property type="match status" value="1"/>
</dbReference>
<gene>
    <name evidence="1" type="ORF">ACFYXQ_24765</name>
</gene>
<dbReference type="EMBL" id="JBIAQY010000009">
    <property type="protein sequence ID" value="MFF3570996.1"/>
    <property type="molecule type" value="Genomic_DNA"/>
</dbReference>
<dbReference type="InterPro" id="IPR017850">
    <property type="entry name" value="Alkaline_phosphatase_core_sf"/>
</dbReference>
<reference evidence="1 2" key="1">
    <citation type="submission" date="2024-10" db="EMBL/GenBank/DDBJ databases">
        <title>The Natural Products Discovery Center: Release of the First 8490 Sequenced Strains for Exploring Actinobacteria Biosynthetic Diversity.</title>
        <authorList>
            <person name="Kalkreuter E."/>
            <person name="Kautsar S.A."/>
            <person name="Yang D."/>
            <person name="Bader C.D."/>
            <person name="Teijaro C.N."/>
            <person name="Fluegel L."/>
            <person name="Davis C.M."/>
            <person name="Simpson J.R."/>
            <person name="Lauterbach L."/>
            <person name="Steele A.D."/>
            <person name="Gui C."/>
            <person name="Meng S."/>
            <person name="Li G."/>
            <person name="Viehrig K."/>
            <person name="Ye F."/>
            <person name="Su P."/>
            <person name="Kiefer A.F."/>
            <person name="Nichols A."/>
            <person name="Cepeda A.J."/>
            <person name="Yan W."/>
            <person name="Fan B."/>
            <person name="Jiang Y."/>
            <person name="Adhikari A."/>
            <person name="Zheng C.-J."/>
            <person name="Schuster L."/>
            <person name="Cowan T.M."/>
            <person name="Smanski M.J."/>
            <person name="Chevrette M.G."/>
            <person name="De Carvalho L.P.S."/>
            <person name="Shen B."/>
        </authorList>
    </citation>
    <scope>NUCLEOTIDE SEQUENCE [LARGE SCALE GENOMIC DNA]</scope>
    <source>
        <strain evidence="1 2">NPDC002593</strain>
    </source>
</reference>
<name>A0ABW6S712_9NOCA</name>
<accession>A0ABW6S712</accession>
<dbReference type="PANTHER" id="PTHR10151">
    <property type="entry name" value="ECTONUCLEOTIDE PYROPHOSPHATASE/PHOSPHODIESTERASE"/>
    <property type="match status" value="1"/>
</dbReference>
<evidence type="ECO:0000313" key="1">
    <source>
        <dbReference type="EMBL" id="MFF3570996.1"/>
    </source>
</evidence>
<proteinExistence type="predicted"/>
<dbReference type="InterPro" id="IPR002591">
    <property type="entry name" value="Phosphodiest/P_Trfase"/>
</dbReference>
<dbReference type="RefSeq" id="WP_387405126.1">
    <property type="nucleotide sequence ID" value="NZ_JBIAQY010000009.1"/>
</dbReference>
<organism evidence="1 2">
    <name type="scientific">Nocardia jiangxiensis</name>
    <dbReference type="NCBI Taxonomy" id="282685"/>
    <lineage>
        <taxon>Bacteria</taxon>
        <taxon>Bacillati</taxon>
        <taxon>Actinomycetota</taxon>
        <taxon>Actinomycetes</taxon>
        <taxon>Mycobacteriales</taxon>
        <taxon>Nocardiaceae</taxon>
        <taxon>Nocardia</taxon>
    </lineage>
</organism>
<dbReference type="Pfam" id="PF01663">
    <property type="entry name" value="Phosphodiest"/>
    <property type="match status" value="1"/>
</dbReference>
<sequence>MPYTLADVLPSVAASFGMDVAAPLGLVPHRDVVVLLIDGLGAELLARHRDVAPTLAEHVATTLTAGFPATTATSLTSLAVGAPCATHGVIGYSFAVPDTGGPRLLNALRWRLDTAVGDDALHTHPPETVQQRPSRVQDLAAHGVAVHYVIPGYQRDSGLTRAAFRAAGMVHPAATLNELRAGILVVAEHSGVESRFAYAYFADLDATGHLHGPGSPQWLDILRRVDACVAGLLTDLPGTCSLLITGDHGMILADNVIDLDVREHLHRDVRLIGGEARVRHIYLDHPAAFADVQDRWTGELSTHARVVGREQALDEHWFGPTPPDETITARIGDLIAVAQGGTVLVRPGDEPLESTLLGHHGAWTADEQLVPLIATAGAISERATTS</sequence>
<protein>
    <submittedName>
        <fullName evidence="1">Alkaline phosphatase family protein</fullName>
    </submittedName>
</protein>
<keyword evidence="2" id="KW-1185">Reference proteome</keyword>
<comment type="caution">
    <text evidence="1">The sequence shown here is derived from an EMBL/GenBank/DDBJ whole genome shotgun (WGS) entry which is preliminary data.</text>
</comment>
<dbReference type="Gene3D" id="3.40.720.10">
    <property type="entry name" value="Alkaline Phosphatase, subunit A"/>
    <property type="match status" value="1"/>
</dbReference>